<keyword evidence="2" id="KW-0813">Transport</keyword>
<name>A0AAV4IBH9_9GAST</name>
<keyword evidence="15" id="KW-1185">Reference proteome</keyword>
<keyword evidence="8" id="KW-0106">Calcium</keyword>
<evidence type="ECO:0000259" key="13">
    <source>
        <dbReference type="SMART" id="SM00237"/>
    </source>
</evidence>
<dbReference type="PANTHER" id="PTHR11878">
    <property type="entry name" value="SODIUM/CALCIUM EXCHANGER"/>
    <property type="match status" value="1"/>
</dbReference>
<dbReference type="Pfam" id="PF01699">
    <property type="entry name" value="Na_Ca_ex"/>
    <property type="match status" value="1"/>
</dbReference>
<reference evidence="14 15" key="1">
    <citation type="journal article" date="2021" name="Elife">
        <title>Chloroplast acquisition without the gene transfer in kleptoplastic sea slugs, Plakobranchus ocellatus.</title>
        <authorList>
            <person name="Maeda T."/>
            <person name="Takahashi S."/>
            <person name="Yoshida T."/>
            <person name="Shimamura S."/>
            <person name="Takaki Y."/>
            <person name="Nagai Y."/>
            <person name="Toyoda A."/>
            <person name="Suzuki Y."/>
            <person name="Arimoto A."/>
            <person name="Ishii H."/>
            <person name="Satoh N."/>
            <person name="Nishiyama T."/>
            <person name="Hasebe M."/>
            <person name="Maruyama T."/>
            <person name="Minagawa J."/>
            <person name="Obokata J."/>
            <person name="Shigenobu S."/>
        </authorList>
    </citation>
    <scope>NUCLEOTIDE SEQUENCE [LARGE SCALE GENOMIC DNA]</scope>
</reference>
<dbReference type="Gene3D" id="2.60.40.2030">
    <property type="match status" value="2"/>
</dbReference>
<keyword evidence="5 12" id="KW-0812">Transmembrane</keyword>
<feature type="transmembrane region" description="Helical" evidence="12">
    <location>
        <begin position="140"/>
        <end position="161"/>
    </location>
</feature>
<dbReference type="GO" id="GO:0012505">
    <property type="term" value="C:endomembrane system"/>
    <property type="evidence" value="ECO:0007669"/>
    <property type="project" value="UniProtKB-SubCell"/>
</dbReference>
<dbReference type="GO" id="GO:0098794">
    <property type="term" value="C:postsynapse"/>
    <property type="evidence" value="ECO:0007669"/>
    <property type="project" value="TreeGrafter"/>
</dbReference>
<dbReference type="Gene3D" id="1.20.1420.30">
    <property type="entry name" value="NCX, central ion-binding region"/>
    <property type="match status" value="1"/>
</dbReference>
<dbReference type="GO" id="GO:0030424">
    <property type="term" value="C:axon"/>
    <property type="evidence" value="ECO:0007669"/>
    <property type="project" value="TreeGrafter"/>
</dbReference>
<dbReference type="PANTHER" id="PTHR11878:SF70">
    <property type="entry name" value="CALX-BETA DOMAIN-CONTAINING PROTEIN"/>
    <property type="match status" value="1"/>
</dbReference>
<feature type="domain" description="Calx-beta" evidence="13">
    <location>
        <begin position="351"/>
        <end position="483"/>
    </location>
</feature>
<protein>
    <submittedName>
        <fullName evidence="14">Sodium/calcium exchanger 3</fullName>
    </submittedName>
</protein>
<proteinExistence type="predicted"/>
<evidence type="ECO:0000256" key="1">
    <source>
        <dbReference type="ARBA" id="ARBA00004127"/>
    </source>
</evidence>
<evidence type="ECO:0000256" key="10">
    <source>
        <dbReference type="ARBA" id="ARBA00023065"/>
    </source>
</evidence>
<sequence length="547" mass="61224">MANNHYSYYSRGFVVEYLDTGEDRCSSWLLLPAENLWPEWFRGLIYCIALFYFFVGIAIASDIFMCSIEVITARKRTISKWDPEKNEMVQREVLIWNETVANLTLMALGSSAPEILLAVVEAVTSLDDDEPADSLGTFTIIGSAAFNMLIITAVCIVSVPLPQSKSIKEFGVFVVTGVWSIWAYIWMLLVVDYISPGVVEPWEAWVTLLYLPVLVLMAYLQDLGWCCCNRKRVGDSEDADDPTMNVRVVTSHPHPQFLGHQHKELHVLEAQKAHRMSEHTSNLPAHSSPERELQAKINKPSATLARARFRHAVVGSLLGSKAFRPHSSNRPARLAEVVEVVSSWNDAMKQGKAPDLADSLGKFTFGSDRYAVLESAGKLDIEIFFHRKMPPRHKILNLDTTSLAPQGNNIIEPITPSSVAPSVTEAVTVDFETREGSAKPGKDFRYTQGTLVFQENEYRKVISIPIINDNQYEADVDFYVILKNAHGGAGIGDPSVTRITIVDDDEPGEFEFEQSHYNIDMKTGKVAIRIMREHGFDGKVSMDFNTT</sequence>
<keyword evidence="10" id="KW-0406">Ion transport</keyword>
<dbReference type="Pfam" id="PF03160">
    <property type="entry name" value="Calx-beta"/>
    <property type="match status" value="1"/>
</dbReference>
<organism evidence="14 15">
    <name type="scientific">Elysia marginata</name>
    <dbReference type="NCBI Taxonomy" id="1093978"/>
    <lineage>
        <taxon>Eukaryota</taxon>
        <taxon>Metazoa</taxon>
        <taxon>Spiralia</taxon>
        <taxon>Lophotrochozoa</taxon>
        <taxon>Mollusca</taxon>
        <taxon>Gastropoda</taxon>
        <taxon>Heterobranchia</taxon>
        <taxon>Euthyneura</taxon>
        <taxon>Panpulmonata</taxon>
        <taxon>Sacoglossa</taxon>
        <taxon>Placobranchoidea</taxon>
        <taxon>Plakobranchidae</taxon>
        <taxon>Elysia</taxon>
    </lineage>
</organism>
<dbReference type="GO" id="GO:0042383">
    <property type="term" value="C:sarcolemma"/>
    <property type="evidence" value="ECO:0007669"/>
    <property type="project" value="TreeGrafter"/>
</dbReference>
<dbReference type="InterPro" id="IPR003644">
    <property type="entry name" value="Calx_beta"/>
</dbReference>
<keyword evidence="11 12" id="KW-0472">Membrane</keyword>
<evidence type="ECO:0000313" key="14">
    <source>
        <dbReference type="EMBL" id="GFS07622.1"/>
    </source>
</evidence>
<dbReference type="GO" id="GO:0007154">
    <property type="term" value="P:cell communication"/>
    <property type="evidence" value="ECO:0007669"/>
    <property type="project" value="InterPro"/>
</dbReference>
<evidence type="ECO:0000256" key="2">
    <source>
        <dbReference type="ARBA" id="ARBA00022448"/>
    </source>
</evidence>
<evidence type="ECO:0000256" key="7">
    <source>
        <dbReference type="ARBA" id="ARBA00022737"/>
    </source>
</evidence>
<evidence type="ECO:0000313" key="15">
    <source>
        <dbReference type="Proteomes" id="UP000762676"/>
    </source>
</evidence>
<comment type="subcellular location">
    <subcellularLocation>
        <location evidence="1">Endomembrane system</location>
        <topology evidence="1">Multi-pass membrane protein</topology>
    </subcellularLocation>
</comment>
<evidence type="ECO:0000256" key="5">
    <source>
        <dbReference type="ARBA" id="ARBA00022692"/>
    </source>
</evidence>
<feature type="transmembrane region" description="Helical" evidence="12">
    <location>
        <begin position="43"/>
        <end position="72"/>
    </location>
</feature>
<dbReference type="AlphaFoldDB" id="A0AAV4IBH9"/>
<dbReference type="InterPro" id="IPR051171">
    <property type="entry name" value="CaCA"/>
</dbReference>
<dbReference type="GO" id="GO:0098703">
    <property type="term" value="P:calcium ion import across plasma membrane"/>
    <property type="evidence" value="ECO:0007669"/>
    <property type="project" value="TreeGrafter"/>
</dbReference>
<evidence type="ECO:0000256" key="11">
    <source>
        <dbReference type="ARBA" id="ARBA00023136"/>
    </source>
</evidence>
<evidence type="ECO:0000256" key="8">
    <source>
        <dbReference type="ARBA" id="ARBA00022837"/>
    </source>
</evidence>
<dbReference type="Proteomes" id="UP000762676">
    <property type="component" value="Unassembled WGS sequence"/>
</dbReference>
<accession>A0AAV4IBH9</accession>
<evidence type="ECO:0000256" key="12">
    <source>
        <dbReference type="SAM" id="Phobius"/>
    </source>
</evidence>
<keyword evidence="7" id="KW-0677">Repeat</keyword>
<feature type="transmembrane region" description="Helical" evidence="12">
    <location>
        <begin position="170"/>
        <end position="190"/>
    </location>
</feature>
<dbReference type="InterPro" id="IPR004837">
    <property type="entry name" value="NaCa_Exmemb"/>
</dbReference>
<dbReference type="InterPro" id="IPR044880">
    <property type="entry name" value="NCX_ion-bd_dom_sf"/>
</dbReference>
<evidence type="ECO:0000256" key="6">
    <source>
        <dbReference type="ARBA" id="ARBA00022729"/>
    </source>
</evidence>
<keyword evidence="6" id="KW-0732">Signal</keyword>
<keyword evidence="4" id="KW-0109">Calcium transport</keyword>
<keyword evidence="3" id="KW-0050">Antiport</keyword>
<evidence type="ECO:0000256" key="4">
    <source>
        <dbReference type="ARBA" id="ARBA00022568"/>
    </source>
</evidence>
<dbReference type="GO" id="GO:0005432">
    <property type="term" value="F:calcium:sodium antiporter activity"/>
    <property type="evidence" value="ECO:0007669"/>
    <property type="project" value="TreeGrafter"/>
</dbReference>
<comment type="caution">
    <text evidence="14">The sequence shown here is derived from an EMBL/GenBank/DDBJ whole genome shotgun (WGS) entry which is preliminary data.</text>
</comment>
<feature type="transmembrane region" description="Helical" evidence="12">
    <location>
        <begin position="202"/>
        <end position="220"/>
    </location>
</feature>
<dbReference type="EMBL" id="BMAT01009500">
    <property type="protein sequence ID" value="GFS07622.1"/>
    <property type="molecule type" value="Genomic_DNA"/>
</dbReference>
<dbReference type="InterPro" id="IPR038081">
    <property type="entry name" value="CalX-like_sf"/>
</dbReference>
<dbReference type="SMART" id="SM00237">
    <property type="entry name" value="Calx_beta"/>
    <property type="match status" value="1"/>
</dbReference>
<keyword evidence="9 12" id="KW-1133">Transmembrane helix</keyword>
<evidence type="ECO:0000256" key="9">
    <source>
        <dbReference type="ARBA" id="ARBA00022989"/>
    </source>
</evidence>
<gene>
    <name evidence="14" type="ORF">ElyMa_004737100</name>
</gene>
<evidence type="ECO:0000256" key="3">
    <source>
        <dbReference type="ARBA" id="ARBA00022449"/>
    </source>
</evidence>
<dbReference type="SUPFAM" id="SSF141072">
    <property type="entry name" value="CalX-like"/>
    <property type="match status" value="1"/>
</dbReference>